<dbReference type="AlphaFoldDB" id="A0A0C3CBL8"/>
<gene>
    <name evidence="1" type="ORF">M413DRAFT_28103</name>
</gene>
<dbReference type="HOGENOM" id="CLU_194716_0_0_1"/>
<reference evidence="1 2" key="1">
    <citation type="submission" date="2014-04" db="EMBL/GenBank/DDBJ databases">
        <authorList>
            <consortium name="DOE Joint Genome Institute"/>
            <person name="Kuo A."/>
            <person name="Gay G."/>
            <person name="Dore J."/>
            <person name="Kohler A."/>
            <person name="Nagy L.G."/>
            <person name="Floudas D."/>
            <person name="Copeland A."/>
            <person name="Barry K.W."/>
            <person name="Cichocki N."/>
            <person name="Veneault-Fourrey C."/>
            <person name="LaButti K."/>
            <person name="Lindquist E.A."/>
            <person name="Lipzen A."/>
            <person name="Lundell T."/>
            <person name="Morin E."/>
            <person name="Murat C."/>
            <person name="Sun H."/>
            <person name="Tunlid A."/>
            <person name="Henrissat B."/>
            <person name="Grigoriev I.V."/>
            <person name="Hibbett D.S."/>
            <person name="Martin F."/>
            <person name="Nordberg H.P."/>
            <person name="Cantor M.N."/>
            <person name="Hua S.X."/>
        </authorList>
    </citation>
    <scope>NUCLEOTIDE SEQUENCE [LARGE SCALE GENOMIC DNA]</scope>
    <source>
        <strain evidence="2">h7</strain>
    </source>
</reference>
<organism evidence="1 2">
    <name type="scientific">Hebeloma cylindrosporum</name>
    <dbReference type="NCBI Taxonomy" id="76867"/>
    <lineage>
        <taxon>Eukaryota</taxon>
        <taxon>Fungi</taxon>
        <taxon>Dikarya</taxon>
        <taxon>Basidiomycota</taxon>
        <taxon>Agaricomycotina</taxon>
        <taxon>Agaricomycetes</taxon>
        <taxon>Agaricomycetidae</taxon>
        <taxon>Agaricales</taxon>
        <taxon>Agaricineae</taxon>
        <taxon>Hymenogastraceae</taxon>
        <taxon>Hebeloma</taxon>
    </lineage>
</organism>
<reference evidence="2" key="2">
    <citation type="submission" date="2015-01" db="EMBL/GenBank/DDBJ databases">
        <title>Evolutionary Origins and Diversification of the Mycorrhizal Mutualists.</title>
        <authorList>
            <consortium name="DOE Joint Genome Institute"/>
            <consortium name="Mycorrhizal Genomics Consortium"/>
            <person name="Kohler A."/>
            <person name="Kuo A."/>
            <person name="Nagy L.G."/>
            <person name="Floudas D."/>
            <person name="Copeland A."/>
            <person name="Barry K.W."/>
            <person name="Cichocki N."/>
            <person name="Veneault-Fourrey C."/>
            <person name="LaButti K."/>
            <person name="Lindquist E.A."/>
            <person name="Lipzen A."/>
            <person name="Lundell T."/>
            <person name="Morin E."/>
            <person name="Murat C."/>
            <person name="Riley R."/>
            <person name="Ohm R."/>
            <person name="Sun H."/>
            <person name="Tunlid A."/>
            <person name="Henrissat B."/>
            <person name="Grigoriev I.V."/>
            <person name="Hibbett D.S."/>
            <person name="Martin F."/>
        </authorList>
    </citation>
    <scope>NUCLEOTIDE SEQUENCE [LARGE SCALE GENOMIC DNA]</scope>
    <source>
        <strain evidence="2">h7</strain>
    </source>
</reference>
<dbReference type="EMBL" id="KN831781">
    <property type="protein sequence ID" value="KIM41006.1"/>
    <property type="molecule type" value="Genomic_DNA"/>
</dbReference>
<evidence type="ECO:0000313" key="1">
    <source>
        <dbReference type="EMBL" id="KIM41006.1"/>
    </source>
</evidence>
<evidence type="ECO:0000313" key="2">
    <source>
        <dbReference type="Proteomes" id="UP000053424"/>
    </source>
</evidence>
<protein>
    <submittedName>
        <fullName evidence="1">Uncharacterized protein</fullName>
    </submittedName>
</protein>
<dbReference type="Proteomes" id="UP000053424">
    <property type="component" value="Unassembled WGS sequence"/>
</dbReference>
<accession>A0A0C3CBL8</accession>
<dbReference type="OrthoDB" id="3045885at2759"/>
<proteinExistence type="predicted"/>
<sequence>MLGWPPNSFYNITSSQMDSFTDIIATQVPADNEGGGSGGNAYCVVAHTTTVDTPTNMEGGGSGGNAYCVVA</sequence>
<keyword evidence="2" id="KW-1185">Reference proteome</keyword>
<name>A0A0C3CBL8_HEBCY</name>